<dbReference type="PROSITE" id="PS50158">
    <property type="entry name" value="ZF_CCHC"/>
    <property type="match status" value="1"/>
</dbReference>
<feature type="domain" description="CCHC-type" evidence="2">
    <location>
        <begin position="106"/>
        <end position="121"/>
    </location>
</feature>
<keyword evidence="1" id="KW-0479">Metal-binding</keyword>
<dbReference type="InterPro" id="IPR043502">
    <property type="entry name" value="DNA/RNA_pol_sf"/>
</dbReference>
<dbReference type="InterPro" id="IPR001878">
    <property type="entry name" value="Znf_CCHC"/>
</dbReference>
<keyword evidence="3" id="KW-0808">Transferase</keyword>
<dbReference type="SUPFAM" id="SSF56672">
    <property type="entry name" value="DNA/RNA polymerases"/>
    <property type="match status" value="1"/>
</dbReference>
<protein>
    <submittedName>
        <fullName evidence="3">Reverse transcriptase domain-containing protein</fullName>
    </submittedName>
</protein>
<keyword evidence="1" id="KW-0862">Zinc</keyword>
<dbReference type="InterPro" id="IPR036875">
    <property type="entry name" value="Znf_CCHC_sf"/>
</dbReference>
<dbReference type="Gene3D" id="3.30.70.270">
    <property type="match status" value="1"/>
</dbReference>
<dbReference type="SUPFAM" id="SSF57756">
    <property type="entry name" value="Retrovirus zinc finger-like domains"/>
    <property type="match status" value="1"/>
</dbReference>
<reference evidence="3" key="1">
    <citation type="journal article" date="2022" name="Int. J. Mol. Sci.">
        <title>Draft Genome of Tanacetum Coccineum: Genomic Comparison of Closely Related Tanacetum-Family Plants.</title>
        <authorList>
            <person name="Yamashiro T."/>
            <person name="Shiraishi A."/>
            <person name="Nakayama K."/>
            <person name="Satake H."/>
        </authorList>
    </citation>
    <scope>NUCLEOTIDE SEQUENCE</scope>
</reference>
<dbReference type="Proteomes" id="UP001151760">
    <property type="component" value="Unassembled WGS sequence"/>
</dbReference>
<reference evidence="3" key="2">
    <citation type="submission" date="2022-01" db="EMBL/GenBank/DDBJ databases">
        <authorList>
            <person name="Yamashiro T."/>
            <person name="Shiraishi A."/>
            <person name="Satake H."/>
            <person name="Nakayama K."/>
        </authorList>
    </citation>
    <scope>NUCLEOTIDE SEQUENCE</scope>
</reference>
<sequence length="227" mass="25606">MWHGLIPQGLVRRNLTEDLNLYAPNATITMMGNVLPNATSATELAIWPETVGGHFKKDCPKLKNGNHRNWAGVGNVVARAYVSPINANNNNNNQRAPRANPKVLTCFECGAQGHFKKDCPKLKNRNQGNRDRVRNVVARVYAVGTVRTNQNANVVTVMSFGLTNAPAVFIDLMNRVCKPYLDKFMIVFIDDIMIYSKSKQEHKEHLRPILELLKKEELYAKFSKCEV</sequence>
<name>A0ABQ4WRQ4_9ASTR</name>
<dbReference type="SMART" id="SM00343">
    <property type="entry name" value="ZnF_C2HC"/>
    <property type="match status" value="2"/>
</dbReference>
<keyword evidence="3" id="KW-0548">Nucleotidyltransferase</keyword>
<dbReference type="InterPro" id="IPR053134">
    <property type="entry name" value="RNA-dir_DNA_polymerase"/>
</dbReference>
<dbReference type="Gene3D" id="3.10.10.10">
    <property type="entry name" value="HIV Type 1 Reverse Transcriptase, subunit A, domain 1"/>
    <property type="match status" value="1"/>
</dbReference>
<gene>
    <name evidence="3" type="ORF">Tco_0628870</name>
</gene>
<evidence type="ECO:0000256" key="1">
    <source>
        <dbReference type="PROSITE-ProRule" id="PRU00047"/>
    </source>
</evidence>
<evidence type="ECO:0000259" key="2">
    <source>
        <dbReference type="PROSITE" id="PS50158"/>
    </source>
</evidence>
<organism evidence="3 4">
    <name type="scientific">Tanacetum coccineum</name>
    <dbReference type="NCBI Taxonomy" id="301880"/>
    <lineage>
        <taxon>Eukaryota</taxon>
        <taxon>Viridiplantae</taxon>
        <taxon>Streptophyta</taxon>
        <taxon>Embryophyta</taxon>
        <taxon>Tracheophyta</taxon>
        <taxon>Spermatophyta</taxon>
        <taxon>Magnoliopsida</taxon>
        <taxon>eudicotyledons</taxon>
        <taxon>Gunneridae</taxon>
        <taxon>Pentapetalae</taxon>
        <taxon>asterids</taxon>
        <taxon>campanulids</taxon>
        <taxon>Asterales</taxon>
        <taxon>Asteraceae</taxon>
        <taxon>Asteroideae</taxon>
        <taxon>Anthemideae</taxon>
        <taxon>Anthemidinae</taxon>
        <taxon>Tanacetum</taxon>
    </lineage>
</organism>
<keyword evidence="4" id="KW-1185">Reference proteome</keyword>
<dbReference type="Gene3D" id="4.10.60.10">
    <property type="entry name" value="Zinc finger, CCHC-type"/>
    <property type="match status" value="1"/>
</dbReference>
<accession>A0ABQ4WRQ4</accession>
<evidence type="ECO:0000313" key="4">
    <source>
        <dbReference type="Proteomes" id="UP001151760"/>
    </source>
</evidence>
<dbReference type="Pfam" id="PF00098">
    <property type="entry name" value="zf-CCHC"/>
    <property type="match status" value="1"/>
</dbReference>
<evidence type="ECO:0000313" key="3">
    <source>
        <dbReference type="EMBL" id="GJS55508.1"/>
    </source>
</evidence>
<keyword evidence="1" id="KW-0863">Zinc-finger</keyword>
<comment type="caution">
    <text evidence="3">The sequence shown here is derived from an EMBL/GenBank/DDBJ whole genome shotgun (WGS) entry which is preliminary data.</text>
</comment>
<dbReference type="PANTHER" id="PTHR24559:SF427">
    <property type="entry name" value="RNA-DIRECTED DNA POLYMERASE"/>
    <property type="match status" value="1"/>
</dbReference>
<dbReference type="InterPro" id="IPR000477">
    <property type="entry name" value="RT_dom"/>
</dbReference>
<dbReference type="EMBL" id="BQNB010008873">
    <property type="protein sequence ID" value="GJS55508.1"/>
    <property type="molecule type" value="Genomic_DNA"/>
</dbReference>
<keyword evidence="3" id="KW-0695">RNA-directed DNA polymerase</keyword>
<dbReference type="CDD" id="cd01647">
    <property type="entry name" value="RT_LTR"/>
    <property type="match status" value="1"/>
</dbReference>
<proteinExistence type="predicted"/>
<dbReference type="GO" id="GO:0003964">
    <property type="term" value="F:RNA-directed DNA polymerase activity"/>
    <property type="evidence" value="ECO:0007669"/>
    <property type="project" value="UniProtKB-KW"/>
</dbReference>
<dbReference type="Pfam" id="PF00078">
    <property type="entry name" value="RVT_1"/>
    <property type="match status" value="1"/>
</dbReference>
<dbReference type="PANTHER" id="PTHR24559">
    <property type="entry name" value="TRANSPOSON TY3-I GAG-POL POLYPROTEIN"/>
    <property type="match status" value="1"/>
</dbReference>
<dbReference type="InterPro" id="IPR043128">
    <property type="entry name" value="Rev_trsase/Diguanyl_cyclase"/>
</dbReference>